<dbReference type="GO" id="GO:0005886">
    <property type="term" value="C:plasma membrane"/>
    <property type="evidence" value="ECO:0007669"/>
    <property type="project" value="UniProtKB-SubCell"/>
</dbReference>
<comment type="similarity">
    <text evidence="2">Belongs to the MreD family.</text>
</comment>
<keyword evidence="5" id="KW-0133">Cell shape</keyword>
<keyword evidence="10" id="KW-1185">Reference proteome</keyword>
<dbReference type="Pfam" id="PF04093">
    <property type="entry name" value="MreD"/>
    <property type="match status" value="1"/>
</dbReference>
<evidence type="ECO:0000313" key="10">
    <source>
        <dbReference type="Proteomes" id="UP000093482"/>
    </source>
</evidence>
<accession>A0A1C0Z5F6</accession>
<keyword evidence="4 8" id="KW-0812">Transmembrane</keyword>
<comment type="subcellular location">
    <subcellularLocation>
        <location evidence="1">Cell membrane</location>
        <topology evidence="1">Multi-pass membrane protein</topology>
    </subcellularLocation>
</comment>
<comment type="caution">
    <text evidence="9">The sequence shown here is derived from an EMBL/GenBank/DDBJ whole genome shotgun (WGS) entry which is preliminary data.</text>
</comment>
<dbReference type="RefSeq" id="WP_066461085.1">
    <property type="nucleotide sequence ID" value="NZ_MATO01000001.1"/>
</dbReference>
<dbReference type="GO" id="GO:0008360">
    <property type="term" value="P:regulation of cell shape"/>
    <property type="evidence" value="ECO:0007669"/>
    <property type="project" value="UniProtKB-KW"/>
</dbReference>
<evidence type="ECO:0000256" key="3">
    <source>
        <dbReference type="ARBA" id="ARBA00022475"/>
    </source>
</evidence>
<organism evidence="9 10">
    <name type="scientific">Caryophanon latum</name>
    <dbReference type="NCBI Taxonomy" id="33977"/>
    <lineage>
        <taxon>Bacteria</taxon>
        <taxon>Bacillati</taxon>
        <taxon>Bacillota</taxon>
        <taxon>Bacilli</taxon>
        <taxon>Bacillales</taxon>
        <taxon>Caryophanaceae</taxon>
        <taxon>Caryophanon</taxon>
    </lineage>
</organism>
<evidence type="ECO:0000256" key="7">
    <source>
        <dbReference type="ARBA" id="ARBA00023136"/>
    </source>
</evidence>
<dbReference type="Proteomes" id="UP000093482">
    <property type="component" value="Unassembled WGS sequence"/>
</dbReference>
<evidence type="ECO:0000256" key="1">
    <source>
        <dbReference type="ARBA" id="ARBA00004651"/>
    </source>
</evidence>
<gene>
    <name evidence="9" type="ORF">A6K76_00505</name>
</gene>
<feature type="transmembrane region" description="Helical" evidence="8">
    <location>
        <begin position="56"/>
        <end position="74"/>
    </location>
</feature>
<evidence type="ECO:0000256" key="4">
    <source>
        <dbReference type="ARBA" id="ARBA00022692"/>
    </source>
</evidence>
<protein>
    <submittedName>
        <fullName evidence="9">Rod shape-determining protein MreD</fullName>
    </submittedName>
</protein>
<name>A0A1C0Z5F6_9BACL</name>
<evidence type="ECO:0000313" key="9">
    <source>
        <dbReference type="EMBL" id="OCS94697.1"/>
    </source>
</evidence>
<proteinExistence type="inferred from homology"/>
<feature type="transmembrane region" description="Helical" evidence="8">
    <location>
        <begin position="33"/>
        <end position="51"/>
    </location>
</feature>
<dbReference type="EMBL" id="MATO01000001">
    <property type="protein sequence ID" value="OCS94697.1"/>
    <property type="molecule type" value="Genomic_DNA"/>
</dbReference>
<evidence type="ECO:0000256" key="5">
    <source>
        <dbReference type="ARBA" id="ARBA00022960"/>
    </source>
</evidence>
<feature type="transmembrane region" description="Helical" evidence="8">
    <location>
        <begin position="104"/>
        <end position="124"/>
    </location>
</feature>
<reference evidence="9 10" key="1">
    <citation type="submission" date="2016-07" db="EMBL/GenBank/DDBJ databases">
        <title>Caryophanon latum genome sequencing.</title>
        <authorList>
            <person name="Verma A."/>
            <person name="Pal Y."/>
            <person name="Krishnamurthi S."/>
        </authorList>
    </citation>
    <scope>NUCLEOTIDE SEQUENCE [LARGE SCALE GENOMIC DNA]</scope>
    <source>
        <strain evidence="9 10">DSM 14151</strain>
    </source>
</reference>
<dbReference type="NCBIfam" id="TIGR03426">
    <property type="entry name" value="shape_MreD"/>
    <property type="match status" value="1"/>
</dbReference>
<dbReference type="InterPro" id="IPR007227">
    <property type="entry name" value="Cell_shape_determining_MreD"/>
</dbReference>
<keyword evidence="7 8" id="KW-0472">Membrane</keyword>
<feature type="transmembrane region" description="Helical" evidence="8">
    <location>
        <begin position="144"/>
        <end position="162"/>
    </location>
</feature>
<evidence type="ECO:0000256" key="2">
    <source>
        <dbReference type="ARBA" id="ARBA00007776"/>
    </source>
</evidence>
<evidence type="ECO:0000256" key="6">
    <source>
        <dbReference type="ARBA" id="ARBA00022989"/>
    </source>
</evidence>
<keyword evidence="6 8" id="KW-1133">Transmembrane helix</keyword>
<sequence length="171" mass="20110">MVRLFIPFTALVLFFIESNLALFSPLDFNDRTVYLVPRFLFLYLIFISVYYNRERAMQYGLIFGILFDVFYLNLIGVYTVLYPIICFIAGSTVRYMHQHLATTTALAIGLMAVFEFVLYQFFYFISYTAMPIDVFVYDRLLPTIGANLLFLLMLGWIFKYLISARVLQHIE</sequence>
<dbReference type="AlphaFoldDB" id="A0A1C0Z5F6"/>
<keyword evidence="3" id="KW-1003">Cell membrane</keyword>
<evidence type="ECO:0000256" key="8">
    <source>
        <dbReference type="SAM" id="Phobius"/>
    </source>
</evidence>